<feature type="transmembrane region" description="Helical" evidence="1">
    <location>
        <begin position="148"/>
        <end position="165"/>
    </location>
</feature>
<accession>A0A0M2NEY4</accession>
<dbReference type="GO" id="GO:0080120">
    <property type="term" value="P:CAAX-box protein maturation"/>
    <property type="evidence" value="ECO:0007669"/>
    <property type="project" value="UniProtKB-ARBA"/>
</dbReference>
<feature type="transmembrane region" description="Helical" evidence="1">
    <location>
        <begin position="109"/>
        <end position="128"/>
    </location>
</feature>
<comment type="caution">
    <text evidence="3">The sequence shown here is derived from an EMBL/GenBank/DDBJ whole genome shotgun (WGS) entry which is preliminary data.</text>
</comment>
<dbReference type="AlphaFoldDB" id="A0A0M2NEY4"/>
<dbReference type="Pfam" id="PF02517">
    <property type="entry name" value="Rce1-like"/>
    <property type="match status" value="1"/>
</dbReference>
<dbReference type="GO" id="GO:0004175">
    <property type="term" value="F:endopeptidase activity"/>
    <property type="evidence" value="ECO:0007669"/>
    <property type="project" value="UniProtKB-ARBA"/>
</dbReference>
<feature type="domain" description="CAAX prenyl protease 2/Lysostaphin resistance protein A-like" evidence="2">
    <location>
        <begin position="79"/>
        <end position="185"/>
    </location>
</feature>
<dbReference type="Proteomes" id="UP000034076">
    <property type="component" value="Unassembled WGS sequence"/>
</dbReference>
<evidence type="ECO:0000313" key="3">
    <source>
        <dbReference type="EMBL" id="KKI50748.1"/>
    </source>
</evidence>
<organism evidence="3 4">
    <name type="scientific">Christensenella hongkongensis</name>
    <dbReference type="NCBI Taxonomy" id="270498"/>
    <lineage>
        <taxon>Bacteria</taxon>
        <taxon>Bacillati</taxon>
        <taxon>Bacillota</taxon>
        <taxon>Clostridia</taxon>
        <taxon>Christensenellales</taxon>
        <taxon>Christensenellaceae</taxon>
        <taxon>Christensenella</taxon>
    </lineage>
</organism>
<protein>
    <submittedName>
        <fullName evidence="3">Transcriptional regulator, AbrB family</fullName>
    </submittedName>
</protein>
<keyword evidence="1" id="KW-1133">Transmembrane helix</keyword>
<evidence type="ECO:0000256" key="1">
    <source>
        <dbReference type="SAM" id="Phobius"/>
    </source>
</evidence>
<dbReference type="PANTHER" id="PTHR43592">
    <property type="entry name" value="CAAX AMINO TERMINAL PROTEASE"/>
    <property type="match status" value="1"/>
</dbReference>
<feature type="transmembrane region" description="Helical" evidence="1">
    <location>
        <begin position="21"/>
        <end position="43"/>
    </location>
</feature>
<feature type="transmembrane region" description="Helical" evidence="1">
    <location>
        <begin position="172"/>
        <end position="190"/>
    </location>
</feature>
<keyword evidence="1" id="KW-0812">Transmembrane</keyword>
<reference evidence="3 4" key="1">
    <citation type="submission" date="2015-04" db="EMBL/GenBank/DDBJ databases">
        <title>Draft genome sequence of bacteremic isolate Catabacter hongkongensis type strain HKU16T.</title>
        <authorList>
            <person name="Lau S.K."/>
            <person name="Teng J.L."/>
            <person name="Huang Y."/>
            <person name="Curreem S.O."/>
            <person name="Tsui S.K."/>
            <person name="Woo P.C."/>
        </authorList>
    </citation>
    <scope>NUCLEOTIDE SEQUENCE [LARGE SCALE GENOMIC DNA]</scope>
    <source>
        <strain evidence="3 4">HKU16</strain>
    </source>
</reference>
<evidence type="ECO:0000313" key="4">
    <source>
        <dbReference type="Proteomes" id="UP000034076"/>
    </source>
</evidence>
<proteinExistence type="predicted"/>
<dbReference type="InterPro" id="IPR003675">
    <property type="entry name" value="Rce1/LyrA-like_dom"/>
</dbReference>
<keyword evidence="1" id="KW-0472">Membrane</keyword>
<feature type="transmembrane region" description="Helical" evidence="1">
    <location>
        <begin position="202"/>
        <end position="223"/>
    </location>
</feature>
<name>A0A0M2NEY4_9FIRM</name>
<dbReference type="PATRIC" id="fig|270498.16.peg.2738"/>
<dbReference type="EMBL" id="LAYJ01000101">
    <property type="protein sequence ID" value="KKI50748.1"/>
    <property type="molecule type" value="Genomic_DNA"/>
</dbReference>
<evidence type="ECO:0000259" key="2">
    <source>
        <dbReference type="Pfam" id="PF02517"/>
    </source>
</evidence>
<dbReference type="PANTHER" id="PTHR43592:SF15">
    <property type="entry name" value="CAAX AMINO TERMINAL PROTEASE FAMILY PROTEIN"/>
    <property type="match status" value="1"/>
</dbReference>
<feature type="transmembrane region" description="Helical" evidence="1">
    <location>
        <begin position="63"/>
        <end position="88"/>
    </location>
</feature>
<sequence>MILAMRYMGYRAKDIGLIRRGSLKGTIIGLAIGFGVFFVAYLVEYLMLSLQGYAPMLLFYVSAYALDGNIIGITTFVTVSVCIVLNIVNVVMEEGLFRGLFTKLAEKQVPFLAANVIASLLFGLWHIALPIRSYVDGAMSGDGALASGAFYALTSFLMGFQLGLLAKMTNGLWAPMAFHFVNNTVVNLLHLTTAHGADQLQFIRLTITQVISFAGVLIAYIRWTKRHKTVRRA</sequence>
<keyword evidence="4" id="KW-1185">Reference proteome</keyword>
<dbReference type="STRING" id="270498.CHK_1674"/>
<gene>
    <name evidence="3" type="ORF">CHK_1674</name>
</gene>